<accession>A0A699GI08</accession>
<sequence>MEHTLTQLCDIDPMLDDIKISLLVFHPYLPLQIRDIKSIKVDPMLYDIKVLARCISIWRAHPSGNPNNICSLDIVFQDHQNSYSDIETEDGGQEVIWFDVNKEEFWLIERPKSMCDKWTYFLRNKLVDLNGEVGYVTETMEVWILSHKKEWVPHCQFKDIVLDRVIIDVSGCWNKDRDILIRSIYGNPVGFDAFTNTYKMVCVLLKEYTPPNKPDMVKKNLCTMVHVFGTNSWREIPQVPSYPITGKAVFANACLHWFVSHLDIKTEDGGREVIWFDINKEEFRLIDSPKRMFDLWSRYICYYNHLVDLNGEVGYVCCRTMEVCVLNKCWPFVTDL</sequence>
<evidence type="ECO:0000259" key="1">
    <source>
        <dbReference type="Pfam" id="PF08268"/>
    </source>
</evidence>
<dbReference type="PANTHER" id="PTHR31672:SF13">
    <property type="entry name" value="F-BOX PROTEIN CPR30-LIKE"/>
    <property type="match status" value="1"/>
</dbReference>
<proteinExistence type="predicted"/>
<dbReference type="InterPro" id="IPR013187">
    <property type="entry name" value="F-box-assoc_dom_typ3"/>
</dbReference>
<dbReference type="Pfam" id="PF08268">
    <property type="entry name" value="FBA_3"/>
    <property type="match status" value="1"/>
</dbReference>
<organism evidence="2">
    <name type="scientific">Tanacetum cinerariifolium</name>
    <name type="common">Dalmatian daisy</name>
    <name type="synonym">Chrysanthemum cinerariifolium</name>
    <dbReference type="NCBI Taxonomy" id="118510"/>
    <lineage>
        <taxon>Eukaryota</taxon>
        <taxon>Viridiplantae</taxon>
        <taxon>Streptophyta</taxon>
        <taxon>Embryophyta</taxon>
        <taxon>Tracheophyta</taxon>
        <taxon>Spermatophyta</taxon>
        <taxon>Magnoliopsida</taxon>
        <taxon>eudicotyledons</taxon>
        <taxon>Gunneridae</taxon>
        <taxon>Pentapetalae</taxon>
        <taxon>asterids</taxon>
        <taxon>campanulids</taxon>
        <taxon>Asterales</taxon>
        <taxon>Asteraceae</taxon>
        <taxon>Asteroideae</taxon>
        <taxon>Anthemideae</taxon>
        <taxon>Anthemidinae</taxon>
        <taxon>Tanacetum</taxon>
    </lineage>
</organism>
<name>A0A699GI08_TANCI</name>
<reference evidence="2" key="1">
    <citation type="journal article" date="2019" name="Sci. Rep.">
        <title>Draft genome of Tanacetum cinerariifolium, the natural source of mosquito coil.</title>
        <authorList>
            <person name="Yamashiro T."/>
            <person name="Shiraishi A."/>
            <person name="Satake H."/>
            <person name="Nakayama K."/>
        </authorList>
    </citation>
    <scope>NUCLEOTIDE SEQUENCE</scope>
</reference>
<dbReference type="AlphaFoldDB" id="A0A699GI08"/>
<dbReference type="EMBL" id="BKCJ010000070">
    <property type="protein sequence ID" value="GEU29459.1"/>
    <property type="molecule type" value="Genomic_DNA"/>
</dbReference>
<dbReference type="PANTHER" id="PTHR31672">
    <property type="entry name" value="BNACNNG10540D PROTEIN"/>
    <property type="match status" value="1"/>
</dbReference>
<feature type="domain" description="F-box associated beta-propeller type 3" evidence="1">
    <location>
        <begin position="189"/>
        <end position="327"/>
    </location>
</feature>
<comment type="caution">
    <text evidence="2">The sequence shown here is derived from an EMBL/GenBank/DDBJ whole genome shotgun (WGS) entry which is preliminary data.</text>
</comment>
<protein>
    <submittedName>
        <fullName evidence="2">F-box domain-containing protein</fullName>
    </submittedName>
</protein>
<gene>
    <name evidence="2" type="ORF">Tci_001437</name>
</gene>
<dbReference type="InterPro" id="IPR050796">
    <property type="entry name" value="SCF_F-box_component"/>
</dbReference>
<evidence type="ECO:0000313" key="2">
    <source>
        <dbReference type="EMBL" id="GEU29459.1"/>
    </source>
</evidence>